<organism evidence="1 2">
    <name type="scientific">Taklimakanibacter albus</name>
    <dbReference type="NCBI Taxonomy" id="2800327"/>
    <lineage>
        <taxon>Bacteria</taxon>
        <taxon>Pseudomonadati</taxon>
        <taxon>Pseudomonadota</taxon>
        <taxon>Alphaproteobacteria</taxon>
        <taxon>Hyphomicrobiales</taxon>
        <taxon>Aestuariivirgaceae</taxon>
        <taxon>Taklimakanibacter</taxon>
    </lineage>
</organism>
<evidence type="ECO:0000313" key="1">
    <source>
        <dbReference type="EMBL" id="MBK1869825.1"/>
    </source>
</evidence>
<accession>A0ACC5RAY1</accession>
<keyword evidence="2" id="KW-1185">Reference proteome</keyword>
<name>A0ACC5RAY1_9HYPH</name>
<dbReference type="EMBL" id="JAENHL010000008">
    <property type="protein sequence ID" value="MBK1869825.1"/>
    <property type="molecule type" value="Genomic_DNA"/>
</dbReference>
<protein>
    <submittedName>
        <fullName evidence="1">LysR family transcriptional regulator</fullName>
    </submittedName>
</protein>
<gene>
    <name evidence="1" type="ORF">JHL16_25910</name>
</gene>
<reference evidence="1" key="1">
    <citation type="submission" date="2021-01" db="EMBL/GenBank/DDBJ databases">
        <authorList>
            <person name="Sun Q."/>
        </authorList>
    </citation>
    <scope>NUCLEOTIDE SEQUENCE</scope>
    <source>
        <strain evidence="1">YIM B02566</strain>
    </source>
</reference>
<evidence type="ECO:0000313" key="2">
    <source>
        <dbReference type="Proteomes" id="UP000616151"/>
    </source>
</evidence>
<comment type="caution">
    <text evidence="1">The sequence shown here is derived from an EMBL/GenBank/DDBJ whole genome shotgun (WGS) entry which is preliminary data.</text>
</comment>
<sequence>MTWPHRIFAGQFTDFELKLLRVFRAVADCGGFSAAEAEIGLTKSAISKHVSDLEIRLGVRLCERGRSGFALTEEGKVVYEAISQLLVSLEEFRSRINAFHSELIGEFYIGFIDTLVTSETIPLREILADYSKANPAVRLNMMIGSESEIDRAVDERRLHIAVSVADARPSRALITPLAMERSLLYCGAGHEAFAAADTELTDERLAQYKLVQHGYSLAESHAFEKLGLKSAATSHQTEGVLFLVLAGTHLGFLPTHYAEAWEQRGQLRAIRPADIAKETGIVVKAHRASLANPMVRSFLAIVKARRTEIKAMPPAGR</sequence>
<dbReference type="Proteomes" id="UP000616151">
    <property type="component" value="Unassembled WGS sequence"/>
</dbReference>
<proteinExistence type="predicted"/>